<keyword evidence="8 12" id="KW-0413">Isomerase</keyword>
<dbReference type="GO" id="GO:0043022">
    <property type="term" value="F:ribosome binding"/>
    <property type="evidence" value="ECO:0007669"/>
    <property type="project" value="TreeGrafter"/>
</dbReference>
<comment type="subcellular location">
    <subcellularLocation>
        <location evidence="12">Cytoplasm</location>
    </subcellularLocation>
    <text evidence="12">About half TF is bound to the ribosome near the polypeptide exit tunnel while the other half is free in the cytoplasm.</text>
</comment>
<keyword evidence="5 12" id="KW-0132">Cell division</keyword>
<evidence type="ECO:0000256" key="1">
    <source>
        <dbReference type="ARBA" id="ARBA00000971"/>
    </source>
</evidence>
<proteinExistence type="inferred from homology"/>
<dbReference type="InterPro" id="IPR001179">
    <property type="entry name" value="PPIase_FKBP_dom"/>
</dbReference>
<dbReference type="EC" id="5.2.1.8" evidence="3 12"/>
<dbReference type="RefSeq" id="WP_181338698.1">
    <property type="nucleotide sequence ID" value="NZ_JAAKDE010000003.1"/>
</dbReference>
<evidence type="ECO:0000256" key="14">
    <source>
        <dbReference type="RuleBase" id="RU003914"/>
    </source>
</evidence>
<dbReference type="PANTHER" id="PTHR30560">
    <property type="entry name" value="TRIGGER FACTOR CHAPERONE AND PEPTIDYL-PROLYL CIS/TRANS ISOMERASE"/>
    <property type="match status" value="1"/>
</dbReference>
<dbReference type="InterPro" id="IPR037041">
    <property type="entry name" value="Trigger_fac_C_sf"/>
</dbReference>
<evidence type="ECO:0000256" key="2">
    <source>
        <dbReference type="ARBA" id="ARBA00005464"/>
    </source>
</evidence>
<dbReference type="InterPro" id="IPR027304">
    <property type="entry name" value="Trigger_fact/SurA_dom_sf"/>
</dbReference>
<comment type="caution">
    <text evidence="16">The sequence shown here is derived from an EMBL/GenBank/DDBJ whole genome shotgun (WGS) entry which is preliminary data.</text>
</comment>
<dbReference type="GO" id="GO:0003755">
    <property type="term" value="F:peptidyl-prolyl cis-trans isomerase activity"/>
    <property type="evidence" value="ECO:0007669"/>
    <property type="project" value="UniProtKB-UniRule"/>
</dbReference>
<dbReference type="InterPro" id="IPR046357">
    <property type="entry name" value="PPIase_dom_sf"/>
</dbReference>
<sequence length="451" mass="51830">MQSTIEQLENNRVLLKLEADPQEVADAFDQAYKKVVQRVSVPGFRKGKVPRFILEKQFGKEVLYQDAVEILVTKSYYEAILQHKLEPIENPKIDFEDQIEEGKPFKFQAEVEVLPEVKLGAYKELNVKKEQPVVTDDEVEQELKALQERHAELVATEKQTLEKGDFAVIDFEGYLNEKAFPGGAAQGYTIEVGSGRLIPGFEEGLIGMAPGEERNLNLTFPEDYHQQELAGREVVFKVKLHEIKRKELPALDDEFAKEHGDFATLDDFKAHLRKRIQEYKEEAANRKFEEEVIKQVVAGSTVPLTDTLINRELEHLIHHMEHDLEARGLKLEEYLTRTEQTMEQLRDQLRPQAEERVKTDLVLTAVAQAEGITVSEDELKDRVGYLLQFYPPEFRKDILKGKNPSFIENVRSSLEREKTIKLLVGFAAPEQEAVTAVKDDEDEREEEVKEE</sequence>
<dbReference type="GO" id="GO:0005737">
    <property type="term" value="C:cytoplasm"/>
    <property type="evidence" value="ECO:0007669"/>
    <property type="project" value="UniProtKB-SubCell"/>
</dbReference>
<evidence type="ECO:0000256" key="11">
    <source>
        <dbReference type="ARBA" id="ARBA00029986"/>
    </source>
</evidence>
<gene>
    <name evidence="12" type="primary">tig</name>
    <name evidence="16" type="ORF">G5B42_01565</name>
</gene>
<evidence type="ECO:0000256" key="4">
    <source>
        <dbReference type="ARBA" id="ARBA00016902"/>
    </source>
</evidence>
<evidence type="ECO:0000256" key="7">
    <source>
        <dbReference type="ARBA" id="ARBA00023186"/>
    </source>
</evidence>
<dbReference type="GO" id="GO:0051301">
    <property type="term" value="P:cell division"/>
    <property type="evidence" value="ECO:0007669"/>
    <property type="project" value="UniProtKB-KW"/>
</dbReference>
<dbReference type="SUPFAM" id="SSF109998">
    <property type="entry name" value="Triger factor/SurA peptide-binding domain-like"/>
    <property type="match status" value="1"/>
</dbReference>
<feature type="domain" description="PPIase FKBP-type" evidence="15">
    <location>
        <begin position="164"/>
        <end position="244"/>
    </location>
</feature>
<organism evidence="16 17">
    <name type="scientific">Capillibacterium thermochitinicola</name>
    <dbReference type="NCBI Taxonomy" id="2699427"/>
    <lineage>
        <taxon>Bacteria</taxon>
        <taxon>Bacillati</taxon>
        <taxon>Bacillota</taxon>
        <taxon>Capillibacterium</taxon>
    </lineage>
</organism>
<dbReference type="GO" id="GO:0051083">
    <property type="term" value="P:'de novo' cotranslational protein folding"/>
    <property type="evidence" value="ECO:0007669"/>
    <property type="project" value="TreeGrafter"/>
</dbReference>
<dbReference type="Pfam" id="PF00254">
    <property type="entry name" value="FKBP_C"/>
    <property type="match status" value="1"/>
</dbReference>
<protein>
    <recommendedName>
        <fullName evidence="4 12">Trigger factor</fullName>
        <shortName evidence="12">TF</shortName>
        <ecNumber evidence="3 12">5.2.1.8</ecNumber>
    </recommendedName>
    <alternativeName>
        <fullName evidence="11 12">PPIase</fullName>
    </alternativeName>
</protein>
<comment type="catalytic activity">
    <reaction evidence="1 12 13">
        <text>[protein]-peptidylproline (omega=180) = [protein]-peptidylproline (omega=0)</text>
        <dbReference type="Rhea" id="RHEA:16237"/>
        <dbReference type="Rhea" id="RHEA-COMP:10747"/>
        <dbReference type="Rhea" id="RHEA-COMP:10748"/>
        <dbReference type="ChEBI" id="CHEBI:83833"/>
        <dbReference type="ChEBI" id="CHEBI:83834"/>
        <dbReference type="EC" id="5.2.1.8"/>
    </reaction>
</comment>
<dbReference type="PANTHER" id="PTHR30560:SF3">
    <property type="entry name" value="TRIGGER FACTOR-LIKE PROTEIN TIG, CHLOROPLASTIC"/>
    <property type="match status" value="1"/>
</dbReference>
<dbReference type="AlphaFoldDB" id="A0A8J6LI39"/>
<keyword evidence="6 12" id="KW-0697">Rotamase</keyword>
<dbReference type="InterPro" id="IPR005215">
    <property type="entry name" value="Trig_fac"/>
</dbReference>
<comment type="domain">
    <text evidence="12">Consists of 3 domains; the N-terminus binds the ribosome, the middle domain has PPIase activity, while the C-terminus has intrinsic chaperone activity on its own.</text>
</comment>
<dbReference type="SUPFAM" id="SSF102735">
    <property type="entry name" value="Trigger factor ribosome-binding domain"/>
    <property type="match status" value="1"/>
</dbReference>
<evidence type="ECO:0000256" key="9">
    <source>
        <dbReference type="ARBA" id="ARBA00023306"/>
    </source>
</evidence>
<dbReference type="Gene3D" id="1.10.3120.10">
    <property type="entry name" value="Trigger factor, C-terminal domain"/>
    <property type="match status" value="1"/>
</dbReference>
<evidence type="ECO:0000256" key="8">
    <source>
        <dbReference type="ARBA" id="ARBA00023235"/>
    </source>
</evidence>
<dbReference type="Pfam" id="PF05698">
    <property type="entry name" value="Trigger_C"/>
    <property type="match status" value="1"/>
</dbReference>
<dbReference type="EMBL" id="JAAKDE010000003">
    <property type="protein sequence ID" value="MBA2132241.1"/>
    <property type="molecule type" value="Genomic_DNA"/>
</dbReference>
<evidence type="ECO:0000256" key="12">
    <source>
        <dbReference type="HAMAP-Rule" id="MF_00303"/>
    </source>
</evidence>
<keyword evidence="9 12" id="KW-0131">Cell cycle</keyword>
<dbReference type="GO" id="GO:0044183">
    <property type="term" value="F:protein folding chaperone"/>
    <property type="evidence" value="ECO:0007669"/>
    <property type="project" value="TreeGrafter"/>
</dbReference>
<keyword evidence="7 12" id="KW-0143">Chaperone</keyword>
<name>A0A8J6LI39_9FIRM</name>
<dbReference type="Pfam" id="PF05697">
    <property type="entry name" value="Trigger_N"/>
    <property type="match status" value="1"/>
</dbReference>
<evidence type="ECO:0000313" key="16">
    <source>
        <dbReference type="EMBL" id="MBA2132241.1"/>
    </source>
</evidence>
<dbReference type="Gene3D" id="3.30.70.1050">
    <property type="entry name" value="Trigger factor ribosome-binding domain"/>
    <property type="match status" value="1"/>
</dbReference>
<dbReference type="PIRSF" id="PIRSF003095">
    <property type="entry name" value="Trigger_factor"/>
    <property type="match status" value="1"/>
</dbReference>
<dbReference type="SUPFAM" id="SSF54534">
    <property type="entry name" value="FKBP-like"/>
    <property type="match status" value="1"/>
</dbReference>
<evidence type="ECO:0000256" key="5">
    <source>
        <dbReference type="ARBA" id="ARBA00022618"/>
    </source>
</evidence>
<dbReference type="Gene3D" id="3.10.50.40">
    <property type="match status" value="1"/>
</dbReference>
<dbReference type="Proteomes" id="UP000657177">
    <property type="component" value="Unassembled WGS sequence"/>
</dbReference>
<evidence type="ECO:0000313" key="17">
    <source>
        <dbReference type="Proteomes" id="UP000657177"/>
    </source>
</evidence>
<dbReference type="InterPro" id="IPR036611">
    <property type="entry name" value="Trigger_fac_ribosome-bd_sf"/>
</dbReference>
<accession>A0A8J6LI39</accession>
<reference evidence="16" key="1">
    <citation type="submission" date="2020-06" db="EMBL/GenBank/DDBJ databases">
        <title>Novel chitinolytic bacterium.</title>
        <authorList>
            <person name="Ungkulpasvich U."/>
            <person name="Kosugi A."/>
            <person name="Uke A."/>
        </authorList>
    </citation>
    <scope>NUCLEOTIDE SEQUENCE</scope>
    <source>
        <strain evidence="16">UUS1-1</strain>
    </source>
</reference>
<comment type="function">
    <text evidence="10 12">Involved in protein export. Acts as a chaperone by maintaining the newly synthesized protein in an open conformation. Functions as a peptidyl-prolyl cis-trans isomerase.</text>
</comment>
<dbReference type="NCBIfam" id="TIGR00115">
    <property type="entry name" value="tig"/>
    <property type="match status" value="1"/>
</dbReference>
<dbReference type="GO" id="GO:0015031">
    <property type="term" value="P:protein transport"/>
    <property type="evidence" value="ECO:0007669"/>
    <property type="project" value="UniProtKB-UniRule"/>
</dbReference>
<keyword evidence="12" id="KW-0963">Cytoplasm</keyword>
<dbReference type="PROSITE" id="PS50059">
    <property type="entry name" value="FKBP_PPIASE"/>
    <property type="match status" value="1"/>
</dbReference>
<evidence type="ECO:0000256" key="10">
    <source>
        <dbReference type="ARBA" id="ARBA00024849"/>
    </source>
</evidence>
<dbReference type="HAMAP" id="MF_00303">
    <property type="entry name" value="Trigger_factor_Tig"/>
    <property type="match status" value="1"/>
</dbReference>
<evidence type="ECO:0000256" key="3">
    <source>
        <dbReference type="ARBA" id="ARBA00013194"/>
    </source>
</evidence>
<dbReference type="GO" id="GO:0043335">
    <property type="term" value="P:protein unfolding"/>
    <property type="evidence" value="ECO:0007669"/>
    <property type="project" value="TreeGrafter"/>
</dbReference>
<evidence type="ECO:0000256" key="13">
    <source>
        <dbReference type="PROSITE-ProRule" id="PRU00277"/>
    </source>
</evidence>
<evidence type="ECO:0000259" key="15">
    <source>
        <dbReference type="PROSITE" id="PS50059"/>
    </source>
</evidence>
<comment type="similarity">
    <text evidence="2 12 14">Belongs to the FKBP-type PPIase family. Tig subfamily.</text>
</comment>
<dbReference type="InterPro" id="IPR008881">
    <property type="entry name" value="Trigger_fac_ribosome-bd_bac"/>
</dbReference>
<evidence type="ECO:0000256" key="6">
    <source>
        <dbReference type="ARBA" id="ARBA00023110"/>
    </source>
</evidence>
<keyword evidence="17" id="KW-1185">Reference proteome</keyword>
<dbReference type="FunFam" id="3.10.50.40:FF:000001">
    <property type="entry name" value="Trigger factor"/>
    <property type="match status" value="1"/>
</dbReference>
<dbReference type="InterPro" id="IPR008880">
    <property type="entry name" value="Trigger_fac_C"/>
</dbReference>